<gene>
    <name evidence="1" type="ORF">F4820DRAFT_466748</name>
</gene>
<keyword evidence="2" id="KW-1185">Reference proteome</keyword>
<sequence length="926" mass="103873">MNSSIVQQSTLLLKHISTQCISAEDFGFMTPSVYDTAWLSMIENPDTERNEWLFPECFDFILTSQSEEGSWQSYSSPVDGILNTAASLLSLKRRLARCPDHPDYQDWARRSFNAQTALGKLLTHWDVLSSDQVGFEILVVKHLSLLEDEGIRFSFSQYDALQSLCDAKLGKLPPSSVYKARSTLYHSLESLIGHIDFDQANGSMLGSPSSTAAYLIHSSTWDTKAEQYLRRVLKYGMGLGNGSVPCAWPTSVFETAWVVSTLAAAGIPLNEPETCIISTFLGSALEHGNGTVGFSPTAIPDADDTAKAIAALYYLNEDVSVRPLLSMFETENHFRTYSGERNPSFSANCNILNCLLLQKDLTPYLGHIAKAIGFLCLQVFGESVREKWHTHDLYWIMLFSQTLGLLHDRVLDGSLSPGIFSPALKNQLPVVSLQVLIRTMHLQKPDGSWQGLCEVTAYAILTLSSLYRLPWCQRIFSDEIPSRIHLAQSFLFLNRSRWASGHYLWIEKTTYATDVLAEAYCLAAAFNSPSAPSQSEDPPCLPITFVLHDNVTQAMRRAKALLQRVPLFSGVNPRLLDAASFQACYEFAELQQRRLDIFPRTGMGEDKYLTFIPLTWMASNALQGGFMSLSILRDMIYLSMINYQVDEYMEVVVEKQFQGDVDIVKSIICDIFAELCMASAQSSRTGPREATLSLLDEQDNSSSLLLHDIGAVLRKYITYILLHPKVVVRPSRERQHLARELETFLLAHVAQAEDNLRFSKQEAAATILPLQYSNPRRTFYKWVRSTSADHTSCPFSWIFFNCLISAPNRSTYATARASYVAEDIARHLASLCRMYNDYGSSSRDRQEGNLNSVNFPEFDLGPQNMESVRDELMSIAEYERSGLNAAIFDLEGQLGKGHVVDAVKLFVNVTDLYGQIYVVKDIATQK</sequence>
<reference evidence="1 2" key="1">
    <citation type="journal article" date="2022" name="New Phytol.">
        <title>Ecological generalism drives hyperdiversity of secondary metabolite gene clusters in xylarialean endophytes.</title>
        <authorList>
            <person name="Franco M.E.E."/>
            <person name="Wisecaver J.H."/>
            <person name="Arnold A.E."/>
            <person name="Ju Y.M."/>
            <person name="Slot J.C."/>
            <person name="Ahrendt S."/>
            <person name="Moore L.P."/>
            <person name="Eastman K.E."/>
            <person name="Scott K."/>
            <person name="Konkel Z."/>
            <person name="Mondo S.J."/>
            <person name="Kuo A."/>
            <person name="Hayes R.D."/>
            <person name="Haridas S."/>
            <person name="Andreopoulos B."/>
            <person name="Riley R."/>
            <person name="LaButti K."/>
            <person name="Pangilinan J."/>
            <person name="Lipzen A."/>
            <person name="Amirebrahimi M."/>
            <person name="Yan J."/>
            <person name="Adam C."/>
            <person name="Keymanesh K."/>
            <person name="Ng V."/>
            <person name="Louie K."/>
            <person name="Northen T."/>
            <person name="Drula E."/>
            <person name="Henrissat B."/>
            <person name="Hsieh H.M."/>
            <person name="Youens-Clark K."/>
            <person name="Lutzoni F."/>
            <person name="Miadlikowska J."/>
            <person name="Eastwood D.C."/>
            <person name="Hamelin R.C."/>
            <person name="Grigoriev I.V."/>
            <person name="U'Ren J.M."/>
        </authorList>
    </citation>
    <scope>NUCLEOTIDE SEQUENCE [LARGE SCALE GENOMIC DNA]</scope>
    <source>
        <strain evidence="1 2">CBS 119005</strain>
    </source>
</reference>
<organism evidence="1 2">
    <name type="scientific">Hypoxylon rubiginosum</name>
    <dbReference type="NCBI Taxonomy" id="110542"/>
    <lineage>
        <taxon>Eukaryota</taxon>
        <taxon>Fungi</taxon>
        <taxon>Dikarya</taxon>
        <taxon>Ascomycota</taxon>
        <taxon>Pezizomycotina</taxon>
        <taxon>Sordariomycetes</taxon>
        <taxon>Xylariomycetidae</taxon>
        <taxon>Xylariales</taxon>
        <taxon>Hypoxylaceae</taxon>
        <taxon>Hypoxylon</taxon>
    </lineage>
</organism>
<name>A0ACB9YJM8_9PEZI</name>
<evidence type="ECO:0000313" key="2">
    <source>
        <dbReference type="Proteomes" id="UP001497700"/>
    </source>
</evidence>
<dbReference type="EMBL" id="MU393624">
    <property type="protein sequence ID" value="KAI4859599.1"/>
    <property type="molecule type" value="Genomic_DNA"/>
</dbReference>
<accession>A0ACB9YJM8</accession>
<evidence type="ECO:0000313" key="1">
    <source>
        <dbReference type="EMBL" id="KAI4859599.1"/>
    </source>
</evidence>
<proteinExistence type="predicted"/>
<dbReference type="Proteomes" id="UP001497700">
    <property type="component" value="Unassembled WGS sequence"/>
</dbReference>
<protein>
    <submittedName>
        <fullName evidence="1">Ent-kaurene synthase</fullName>
    </submittedName>
</protein>
<comment type="caution">
    <text evidence="1">The sequence shown here is derived from an EMBL/GenBank/DDBJ whole genome shotgun (WGS) entry which is preliminary data.</text>
</comment>